<keyword evidence="1" id="KW-1133">Transmembrane helix</keyword>
<dbReference type="PANTHER" id="PTHR43662:SF3">
    <property type="entry name" value="DOMAIN PROTEIN, PUTATIVE (AFU_ORTHOLOGUE AFUA_6G11970)-RELATED"/>
    <property type="match status" value="1"/>
</dbReference>
<organism evidence="3 4">
    <name type="scientific">Amycolatopsis carbonis</name>
    <dbReference type="NCBI Taxonomy" id="715471"/>
    <lineage>
        <taxon>Bacteria</taxon>
        <taxon>Bacillati</taxon>
        <taxon>Actinomycetota</taxon>
        <taxon>Actinomycetes</taxon>
        <taxon>Pseudonocardiales</taxon>
        <taxon>Pseudonocardiaceae</taxon>
        <taxon>Amycolatopsis</taxon>
    </lineage>
</organism>
<keyword evidence="4" id="KW-1185">Reference proteome</keyword>
<dbReference type="EMBL" id="CP127294">
    <property type="protein sequence ID" value="WIX82182.1"/>
    <property type="molecule type" value="Genomic_DNA"/>
</dbReference>
<dbReference type="AlphaFoldDB" id="A0A9Y2N0P6"/>
<evidence type="ECO:0000313" key="4">
    <source>
        <dbReference type="Proteomes" id="UP001236014"/>
    </source>
</evidence>
<keyword evidence="1" id="KW-0812">Transmembrane</keyword>
<proteinExistence type="predicted"/>
<evidence type="ECO:0000256" key="1">
    <source>
        <dbReference type="SAM" id="Phobius"/>
    </source>
</evidence>
<dbReference type="KEGG" id="acab:QRX50_16195"/>
<accession>A0A9Y2N0P6</accession>
<reference evidence="3 4" key="1">
    <citation type="submission" date="2023-06" db="EMBL/GenBank/DDBJ databases">
        <authorList>
            <person name="Oyuntsetseg B."/>
            <person name="Kim S.B."/>
        </authorList>
    </citation>
    <scope>NUCLEOTIDE SEQUENCE [LARGE SCALE GENOMIC DNA]</scope>
    <source>
        <strain evidence="3 4">2-15</strain>
    </source>
</reference>
<protein>
    <submittedName>
        <fullName evidence="3">DUF1996 domain-containing protein</fullName>
    </submittedName>
</protein>
<feature type="domain" description="DUF1996" evidence="2">
    <location>
        <begin position="93"/>
        <end position="282"/>
    </location>
</feature>
<sequence>MGSQSRRRWSPGWIVFTIVLVLIAVPASVVGYNTLTAGAHEEEHTVSPAYFADVSALPVAPPAPAGQPGGSSGTWRIDCGRDEEGRHNSDNVVISPGVAGGAHHLHDYVGNDSTTAFSTDASLAAAGTTCQAGDKSTYYWPVLRLPRGDARQTVFGRVLVPDSVLIEYQGSPVTNVVPMPRFLRANTGNPHGYTQAGVGTDHVQWTCSGSRDHVGRQYPRCPAGQQVVRLFDFPSCWNGRTTDSANHKSHLVFPAPNGACQAGTFAVPRLHLEISYTVPTGAEYAIDSFPEELNNPVSDHSDFIDVMPDALMATVVDCVNSGKHCSA</sequence>
<dbReference type="Pfam" id="PF09362">
    <property type="entry name" value="DUF1996"/>
    <property type="match status" value="1"/>
</dbReference>
<dbReference type="Proteomes" id="UP001236014">
    <property type="component" value="Chromosome"/>
</dbReference>
<dbReference type="PANTHER" id="PTHR43662">
    <property type="match status" value="1"/>
</dbReference>
<gene>
    <name evidence="3" type="ORF">QRX50_16195</name>
</gene>
<keyword evidence="1" id="KW-0472">Membrane</keyword>
<dbReference type="InterPro" id="IPR018535">
    <property type="entry name" value="DUF1996"/>
</dbReference>
<feature type="transmembrane region" description="Helical" evidence="1">
    <location>
        <begin position="12"/>
        <end position="32"/>
    </location>
</feature>
<evidence type="ECO:0000259" key="2">
    <source>
        <dbReference type="Pfam" id="PF09362"/>
    </source>
</evidence>
<dbReference type="RefSeq" id="WP_285972758.1">
    <property type="nucleotide sequence ID" value="NZ_CP127294.1"/>
</dbReference>
<evidence type="ECO:0000313" key="3">
    <source>
        <dbReference type="EMBL" id="WIX82182.1"/>
    </source>
</evidence>
<name>A0A9Y2N0P6_9PSEU</name>